<name>A0A4Z2IMM4_9TELE</name>
<accession>A0A4Z2IMM4</accession>
<reference evidence="2 3" key="1">
    <citation type="submission" date="2019-03" db="EMBL/GenBank/DDBJ databases">
        <title>First draft genome of Liparis tanakae, snailfish: a comprehensive survey of snailfish specific genes.</title>
        <authorList>
            <person name="Kim W."/>
            <person name="Song I."/>
            <person name="Jeong J.-H."/>
            <person name="Kim D."/>
            <person name="Kim S."/>
            <person name="Ryu S."/>
            <person name="Song J.Y."/>
            <person name="Lee S.K."/>
        </authorList>
    </citation>
    <scope>NUCLEOTIDE SEQUENCE [LARGE SCALE GENOMIC DNA]</scope>
    <source>
        <tissue evidence="2">Muscle</tissue>
    </source>
</reference>
<feature type="region of interest" description="Disordered" evidence="1">
    <location>
        <begin position="82"/>
        <end position="142"/>
    </location>
</feature>
<dbReference type="EMBL" id="SRLO01000066">
    <property type="protein sequence ID" value="TNN79290.1"/>
    <property type="molecule type" value="Genomic_DNA"/>
</dbReference>
<gene>
    <name evidence="2" type="ORF">EYF80_010535</name>
</gene>
<dbReference type="AlphaFoldDB" id="A0A4Z2IMM4"/>
<evidence type="ECO:0000313" key="2">
    <source>
        <dbReference type="EMBL" id="TNN79290.1"/>
    </source>
</evidence>
<organism evidence="2 3">
    <name type="scientific">Liparis tanakae</name>
    <name type="common">Tanaka's snailfish</name>
    <dbReference type="NCBI Taxonomy" id="230148"/>
    <lineage>
        <taxon>Eukaryota</taxon>
        <taxon>Metazoa</taxon>
        <taxon>Chordata</taxon>
        <taxon>Craniata</taxon>
        <taxon>Vertebrata</taxon>
        <taxon>Euteleostomi</taxon>
        <taxon>Actinopterygii</taxon>
        <taxon>Neopterygii</taxon>
        <taxon>Teleostei</taxon>
        <taxon>Neoteleostei</taxon>
        <taxon>Acanthomorphata</taxon>
        <taxon>Eupercaria</taxon>
        <taxon>Perciformes</taxon>
        <taxon>Cottioidei</taxon>
        <taxon>Cottales</taxon>
        <taxon>Liparidae</taxon>
        <taxon>Liparis</taxon>
    </lineage>
</organism>
<evidence type="ECO:0000256" key="1">
    <source>
        <dbReference type="SAM" id="MobiDB-lite"/>
    </source>
</evidence>
<proteinExistence type="predicted"/>
<dbReference type="Proteomes" id="UP000314294">
    <property type="component" value="Unassembled WGS sequence"/>
</dbReference>
<evidence type="ECO:0000313" key="3">
    <source>
        <dbReference type="Proteomes" id="UP000314294"/>
    </source>
</evidence>
<sequence length="142" mass="15763">MRAPVDFEVVGGAEGLSAVGAILGGRAGASLAVLGQRRLNAPRRLPRVLPDIWSAREEGETNGKGVHKRSEMSLRYCNNQVYGPRRRRRRRGRKEEGWVGGGRGGTIEEQPCAPNSPQPPHLVRLVPPLTPSSRREKRRNEW</sequence>
<comment type="caution">
    <text evidence="2">The sequence shown here is derived from an EMBL/GenBank/DDBJ whole genome shotgun (WGS) entry which is preliminary data.</text>
</comment>
<keyword evidence="3" id="KW-1185">Reference proteome</keyword>
<protein>
    <submittedName>
        <fullName evidence="2">Uncharacterized protein</fullName>
    </submittedName>
</protein>